<keyword evidence="2" id="KW-1185">Reference proteome</keyword>
<organism evidence="1 2">
    <name type="scientific">Linderina macrospora</name>
    <dbReference type="NCBI Taxonomy" id="4868"/>
    <lineage>
        <taxon>Eukaryota</taxon>
        <taxon>Fungi</taxon>
        <taxon>Fungi incertae sedis</taxon>
        <taxon>Zoopagomycota</taxon>
        <taxon>Kickxellomycotina</taxon>
        <taxon>Kickxellomycetes</taxon>
        <taxon>Kickxellales</taxon>
        <taxon>Kickxellaceae</taxon>
        <taxon>Linderina</taxon>
    </lineage>
</organism>
<evidence type="ECO:0000313" key="1">
    <source>
        <dbReference type="EMBL" id="KAJ1928572.1"/>
    </source>
</evidence>
<accession>A0ACC1IY21</accession>
<sequence length="181" mass="20771">YALEYIRQLRRDIRANRRDGKPYMITATFMEGHEGTSEVLATMDYALAEFIQDMRNSGELEDTVFILCADHGLHMGLNFAFTQNGRIEHQNPFFAMSVPEHIYQFANAYQERTNSSVPPFKANEQRLTTPFETHHTFRVLADWPKFNIDDWSRSLFSAQKAGRTCEEAGIGAGYCMCKSPV</sequence>
<proteinExistence type="predicted"/>
<reference evidence="1" key="1">
    <citation type="submission" date="2022-07" db="EMBL/GenBank/DDBJ databases">
        <title>Phylogenomic reconstructions and comparative analyses of Kickxellomycotina fungi.</title>
        <authorList>
            <person name="Reynolds N.K."/>
            <person name="Stajich J.E."/>
            <person name="Barry K."/>
            <person name="Grigoriev I.V."/>
            <person name="Crous P."/>
            <person name="Smith M.E."/>
        </authorList>
    </citation>
    <scope>NUCLEOTIDE SEQUENCE</scope>
    <source>
        <strain evidence="1">NRRL 5244</strain>
    </source>
</reference>
<dbReference type="EMBL" id="JANBPW010006631">
    <property type="protein sequence ID" value="KAJ1928572.1"/>
    <property type="molecule type" value="Genomic_DNA"/>
</dbReference>
<protein>
    <submittedName>
        <fullName evidence="1">Uncharacterized protein</fullName>
    </submittedName>
</protein>
<feature type="non-terminal residue" evidence="1">
    <location>
        <position position="1"/>
    </location>
</feature>
<comment type="caution">
    <text evidence="1">The sequence shown here is derived from an EMBL/GenBank/DDBJ whole genome shotgun (WGS) entry which is preliminary data.</text>
</comment>
<evidence type="ECO:0000313" key="2">
    <source>
        <dbReference type="Proteomes" id="UP001150603"/>
    </source>
</evidence>
<dbReference type="Proteomes" id="UP001150603">
    <property type="component" value="Unassembled WGS sequence"/>
</dbReference>
<name>A0ACC1IY21_9FUNG</name>
<gene>
    <name evidence="1" type="ORF">FBU59_007122</name>
</gene>